<reference evidence="2" key="1">
    <citation type="submission" date="2013-05" db="EMBL/GenBank/DDBJ databases">
        <authorList>
            <person name="Yim A.K.Y."/>
            <person name="Chan T.F."/>
            <person name="Ji K.M."/>
            <person name="Liu X.Y."/>
            <person name="Zhou J.W."/>
            <person name="Li R.Q."/>
            <person name="Yang K.Y."/>
            <person name="Li J."/>
            <person name="Li M."/>
            <person name="Law P.T.W."/>
            <person name="Wu Y.L."/>
            <person name="Cai Z.L."/>
            <person name="Qin H."/>
            <person name="Bao Y."/>
            <person name="Leung R.K.K."/>
            <person name="Ng P.K.S."/>
            <person name="Zou J."/>
            <person name="Zhong X.J."/>
            <person name="Ran P.X."/>
            <person name="Zhong N.S."/>
            <person name="Liu Z.G."/>
            <person name="Tsui S.K.W."/>
        </authorList>
    </citation>
    <scope>NUCLEOTIDE SEQUENCE</scope>
    <source>
        <strain evidence="2">Derf</strain>
        <tissue evidence="2">Whole organism</tissue>
    </source>
</reference>
<name>A0A922KWZ6_DERFA</name>
<keyword evidence="3" id="KW-1185">Reference proteome</keyword>
<comment type="caution">
    <text evidence="2">The sequence shown here is derived from an EMBL/GenBank/DDBJ whole genome shotgun (WGS) entry which is preliminary data.</text>
</comment>
<proteinExistence type="predicted"/>
<dbReference type="Proteomes" id="UP000790347">
    <property type="component" value="Unassembled WGS sequence"/>
</dbReference>
<keyword evidence="1" id="KW-1133">Transmembrane helix</keyword>
<sequence>MFVFKVIQIFLIIYLITIIPMGYSLFLYAVHDFVGQPPSRIDTKPTNNGDVKSQNLKELIERGQNLSTTAHNKLFKHKDDVKMNKYQHIVVQDLDYLELMIKRAESFLPCIKNPFMAKLIEYTSNDLEIMINHFEMILMLYDQGDDQSMPTLTLFIQQLIDRSNNDVGYLNSHGYREYVDKISDQSLRIEKMLINIKEKMDQLDGKEFSDHVRHLLISMIDFENLILDAEKHSNINSIYR</sequence>
<keyword evidence="1" id="KW-0472">Membrane</keyword>
<evidence type="ECO:0000313" key="2">
    <source>
        <dbReference type="EMBL" id="KAH9501364.1"/>
    </source>
</evidence>
<gene>
    <name evidence="2" type="ORF">DERF_012218</name>
</gene>
<reference evidence="2" key="2">
    <citation type="journal article" date="2022" name="Res Sq">
        <title>Comparative Genomics Reveals Insights into the Divergent Evolution of Astigmatic Mites and Household Pest Adaptations.</title>
        <authorList>
            <person name="Xiong Q."/>
            <person name="Wan A.T.-Y."/>
            <person name="Liu X.-Y."/>
            <person name="Fung C.S.-H."/>
            <person name="Xiao X."/>
            <person name="Malainual N."/>
            <person name="Hou J."/>
            <person name="Wang L."/>
            <person name="Wang M."/>
            <person name="Yang K."/>
            <person name="Cui Y."/>
            <person name="Leung E."/>
            <person name="Nong W."/>
            <person name="Shin S.-K."/>
            <person name="Au S."/>
            <person name="Jeong K.Y."/>
            <person name="Chew F.T."/>
            <person name="Hui J."/>
            <person name="Leung T.F."/>
            <person name="Tungtrongchitr A."/>
            <person name="Zhong N."/>
            <person name="Liu Z."/>
            <person name="Tsui S."/>
        </authorList>
    </citation>
    <scope>NUCLEOTIDE SEQUENCE</scope>
    <source>
        <strain evidence="2">Derf</strain>
        <tissue evidence="2">Whole organism</tissue>
    </source>
</reference>
<protein>
    <submittedName>
        <fullName evidence="2">Uncharacterized protein</fullName>
    </submittedName>
</protein>
<keyword evidence="1" id="KW-0812">Transmembrane</keyword>
<evidence type="ECO:0000256" key="1">
    <source>
        <dbReference type="SAM" id="Phobius"/>
    </source>
</evidence>
<organism evidence="2 3">
    <name type="scientific">Dermatophagoides farinae</name>
    <name type="common">American house dust mite</name>
    <dbReference type="NCBI Taxonomy" id="6954"/>
    <lineage>
        <taxon>Eukaryota</taxon>
        <taxon>Metazoa</taxon>
        <taxon>Ecdysozoa</taxon>
        <taxon>Arthropoda</taxon>
        <taxon>Chelicerata</taxon>
        <taxon>Arachnida</taxon>
        <taxon>Acari</taxon>
        <taxon>Acariformes</taxon>
        <taxon>Sarcoptiformes</taxon>
        <taxon>Astigmata</taxon>
        <taxon>Psoroptidia</taxon>
        <taxon>Analgoidea</taxon>
        <taxon>Pyroglyphidae</taxon>
        <taxon>Dermatophagoidinae</taxon>
        <taxon>Dermatophagoides</taxon>
    </lineage>
</organism>
<evidence type="ECO:0000313" key="3">
    <source>
        <dbReference type="Proteomes" id="UP000790347"/>
    </source>
</evidence>
<accession>A0A922KWZ6</accession>
<feature type="transmembrane region" description="Helical" evidence="1">
    <location>
        <begin position="6"/>
        <end position="30"/>
    </location>
</feature>
<dbReference type="EMBL" id="ASGP02000006">
    <property type="protein sequence ID" value="KAH9501364.1"/>
    <property type="molecule type" value="Genomic_DNA"/>
</dbReference>
<dbReference type="AlphaFoldDB" id="A0A922KWZ6"/>